<evidence type="ECO:0000256" key="2">
    <source>
        <dbReference type="ARBA" id="ARBA00009441"/>
    </source>
</evidence>
<dbReference type="Proteomes" id="UP000318138">
    <property type="component" value="Chromosome"/>
</dbReference>
<keyword evidence="4" id="KW-0547">Nucleotide-binding</keyword>
<dbReference type="EMBL" id="CP041372">
    <property type="protein sequence ID" value="QKS70971.1"/>
    <property type="molecule type" value="Genomic_DNA"/>
</dbReference>
<evidence type="ECO:0000256" key="9">
    <source>
        <dbReference type="PIRNR" id="PIRNR003128"/>
    </source>
</evidence>
<dbReference type="RefSeq" id="WP_176009008.1">
    <property type="nucleotide sequence ID" value="NZ_CP041372.2"/>
</dbReference>
<dbReference type="InterPro" id="IPR027417">
    <property type="entry name" value="P-loop_NTPase"/>
</dbReference>
<comment type="similarity">
    <text evidence="2 9">Belongs to the RecN family.</text>
</comment>
<keyword evidence="6" id="KW-0067">ATP-binding</keyword>
<evidence type="ECO:0000256" key="8">
    <source>
        <dbReference type="ARBA" id="ARBA00033408"/>
    </source>
</evidence>
<protein>
    <recommendedName>
        <fullName evidence="3 9">DNA repair protein RecN</fullName>
    </recommendedName>
    <alternativeName>
        <fullName evidence="8 9">Recombination protein N</fullName>
    </alternativeName>
</protein>
<dbReference type="KEGG" id="psua:FLK61_30075"/>
<dbReference type="NCBIfam" id="TIGR00634">
    <property type="entry name" value="recN"/>
    <property type="match status" value="1"/>
</dbReference>
<dbReference type="SUPFAM" id="SSF52540">
    <property type="entry name" value="P-loop containing nucleoside triphosphate hydrolases"/>
    <property type="match status" value="2"/>
</dbReference>
<comment type="function">
    <text evidence="1 9">May be involved in recombinational repair of damaged DNA.</text>
</comment>
<dbReference type="GO" id="GO:0006281">
    <property type="term" value="P:DNA repair"/>
    <property type="evidence" value="ECO:0007669"/>
    <property type="project" value="UniProtKB-KW"/>
</dbReference>
<evidence type="ECO:0000256" key="6">
    <source>
        <dbReference type="ARBA" id="ARBA00022840"/>
    </source>
</evidence>
<dbReference type="GO" id="GO:0043590">
    <property type="term" value="C:bacterial nucleoid"/>
    <property type="evidence" value="ECO:0007669"/>
    <property type="project" value="TreeGrafter"/>
</dbReference>
<dbReference type="FunFam" id="3.40.50.300:FF:000356">
    <property type="entry name" value="DNA repair protein RecN"/>
    <property type="match status" value="1"/>
</dbReference>
<keyword evidence="10" id="KW-0175">Coiled coil</keyword>
<dbReference type="FunFam" id="3.40.50.300:FF:000319">
    <property type="entry name" value="DNA repair protein RecN"/>
    <property type="match status" value="1"/>
</dbReference>
<dbReference type="Gene3D" id="3.40.50.300">
    <property type="entry name" value="P-loop containing nucleotide triphosphate hydrolases"/>
    <property type="match status" value="2"/>
</dbReference>
<dbReference type="AlphaFoldDB" id="A0A859FDQ3"/>
<reference evidence="13" key="1">
    <citation type="submission" date="2019-07" db="EMBL/GenBank/DDBJ databases">
        <title>Bacillus alkalisoli sp. nov. isolated from saline soil.</title>
        <authorList>
            <person name="Sun J.-Q."/>
            <person name="Xu L."/>
        </authorList>
    </citation>
    <scope>NUCLEOTIDE SEQUENCE [LARGE SCALE GENOMIC DNA]</scope>
    <source>
        <strain evidence="13">M4U3P1</strain>
    </source>
</reference>
<evidence type="ECO:0000256" key="3">
    <source>
        <dbReference type="ARBA" id="ARBA00021315"/>
    </source>
</evidence>
<organism evidence="12 13">
    <name type="scientific">Paenalkalicoccus suaedae</name>
    <dbReference type="NCBI Taxonomy" id="2592382"/>
    <lineage>
        <taxon>Bacteria</taxon>
        <taxon>Bacillati</taxon>
        <taxon>Bacillota</taxon>
        <taxon>Bacilli</taxon>
        <taxon>Bacillales</taxon>
        <taxon>Bacillaceae</taxon>
        <taxon>Paenalkalicoccus</taxon>
    </lineage>
</organism>
<accession>A0A859FDQ3</accession>
<evidence type="ECO:0000313" key="13">
    <source>
        <dbReference type="Proteomes" id="UP000318138"/>
    </source>
</evidence>
<evidence type="ECO:0000256" key="1">
    <source>
        <dbReference type="ARBA" id="ARBA00003618"/>
    </source>
</evidence>
<dbReference type="PIRSF" id="PIRSF003128">
    <property type="entry name" value="RecN"/>
    <property type="match status" value="1"/>
</dbReference>
<evidence type="ECO:0000259" key="11">
    <source>
        <dbReference type="Pfam" id="PF02463"/>
    </source>
</evidence>
<dbReference type="CDD" id="cd03241">
    <property type="entry name" value="ABC_RecN"/>
    <property type="match status" value="2"/>
</dbReference>
<evidence type="ECO:0000256" key="4">
    <source>
        <dbReference type="ARBA" id="ARBA00022741"/>
    </source>
</evidence>
<gene>
    <name evidence="12" type="primary">recN</name>
    <name evidence="12" type="ORF">FLK61_30075</name>
</gene>
<feature type="domain" description="RecF/RecN/SMC N-terminal" evidence="11">
    <location>
        <begin position="2"/>
        <end position="526"/>
    </location>
</feature>
<dbReference type="Pfam" id="PF02463">
    <property type="entry name" value="SMC_N"/>
    <property type="match status" value="1"/>
</dbReference>
<dbReference type="GO" id="GO:0005524">
    <property type="term" value="F:ATP binding"/>
    <property type="evidence" value="ECO:0007669"/>
    <property type="project" value="UniProtKB-KW"/>
</dbReference>
<evidence type="ECO:0000256" key="5">
    <source>
        <dbReference type="ARBA" id="ARBA00022763"/>
    </source>
</evidence>
<name>A0A859FDQ3_9BACI</name>
<keyword evidence="7 9" id="KW-0234">DNA repair</keyword>
<dbReference type="PANTHER" id="PTHR11059">
    <property type="entry name" value="DNA REPAIR PROTEIN RECN"/>
    <property type="match status" value="1"/>
</dbReference>
<evidence type="ECO:0000313" key="12">
    <source>
        <dbReference type="EMBL" id="QKS70971.1"/>
    </source>
</evidence>
<dbReference type="InterPro" id="IPR003395">
    <property type="entry name" value="RecF/RecN/SMC_N"/>
</dbReference>
<evidence type="ECO:0000256" key="10">
    <source>
        <dbReference type="SAM" id="Coils"/>
    </source>
</evidence>
<feature type="coiled-coil region" evidence="10">
    <location>
        <begin position="333"/>
        <end position="367"/>
    </location>
</feature>
<dbReference type="GO" id="GO:0009432">
    <property type="term" value="P:SOS response"/>
    <property type="evidence" value="ECO:0007669"/>
    <property type="project" value="TreeGrafter"/>
</dbReference>
<dbReference type="PANTHER" id="PTHR11059:SF0">
    <property type="entry name" value="DNA REPAIR PROTEIN RECN"/>
    <property type="match status" value="1"/>
</dbReference>
<proteinExistence type="inferred from homology"/>
<dbReference type="InterPro" id="IPR004604">
    <property type="entry name" value="DNA_recomb/repair_RecN"/>
</dbReference>
<keyword evidence="5 9" id="KW-0227">DNA damage</keyword>
<dbReference type="GO" id="GO:0006310">
    <property type="term" value="P:DNA recombination"/>
    <property type="evidence" value="ECO:0007669"/>
    <property type="project" value="InterPro"/>
</dbReference>
<evidence type="ECO:0000256" key="7">
    <source>
        <dbReference type="ARBA" id="ARBA00023204"/>
    </source>
</evidence>
<sequence>MLLELSIRNFAIIDEVTISFDEGLTVLTGETGAGKSIIIDAIGQLIGGRGSVEFVRHGSKRAEIEGLFSIQESRSQELSRLLIDVGVKLDEEETIVLRREMTQQGKSVCRINGKLTTLAILRQVGQQLVDIHGQHEHQQLLQTEKHVMFLDRFAEDDLRESKAEYRAVYDKFLKKRQQLTQVSSDEKQMAQRLDLISYQFEEIKKAELVPNEDQELQEEKKRLDNSEGLYQNVHGAYDSLYGDGKGLEWVMAAMNQMEEAAELDPNLQQVLETITSNYYLLEEATYSLRDYYEAIEFDPDRLNTIEARLSEITQLKRKYGETVNAVIEYATSIEEELDTLTNREQRLEQWEKELESIANDLRIEGENLTAIRKRSSVKLQEAISQQLQDLYMKNTNFDVAIETRMNGELRAEDLLKRNPFTPNGIDEIGFLVATNKGEPLKSLAKVASGGEISRMILALKSILSRHEGVTSLIFDEVDTGVSGRVAQAIAEKIHGLSIGSQVLCITHLPQVAAMADTHLFISKNEENDRTTTDVRPLTNKEQVEEISRMISGVEITELTRQHATELLDQARSSKTDQS</sequence>
<keyword evidence="13" id="KW-1185">Reference proteome</keyword>